<evidence type="ECO:0000256" key="6">
    <source>
        <dbReference type="ARBA" id="ARBA00023235"/>
    </source>
</evidence>
<dbReference type="Pfam" id="PF00849">
    <property type="entry name" value="PseudoU_synth_2"/>
    <property type="match status" value="1"/>
</dbReference>
<dbReference type="AlphaFoldDB" id="A0A1Y0IA60"/>
<evidence type="ECO:0000256" key="5">
    <source>
        <dbReference type="ARBA" id="ARBA00022884"/>
    </source>
</evidence>
<evidence type="ECO:0000256" key="2">
    <source>
        <dbReference type="ARBA" id="ARBA00002876"/>
    </source>
</evidence>
<dbReference type="KEGG" id="ome:OLMES_2216"/>
<keyword evidence="12" id="KW-1185">Reference proteome</keyword>
<comment type="catalytic activity">
    <reaction evidence="9">
        <text>a uridine in RNA = a pseudouridine in RNA</text>
        <dbReference type="Rhea" id="RHEA:48348"/>
        <dbReference type="Rhea" id="RHEA-COMP:12068"/>
        <dbReference type="Rhea" id="RHEA-COMP:12069"/>
        <dbReference type="ChEBI" id="CHEBI:65314"/>
        <dbReference type="ChEBI" id="CHEBI:65315"/>
    </reaction>
</comment>
<dbReference type="PANTHER" id="PTHR21600:SF92">
    <property type="entry name" value="RIBOSOMAL LARGE SUBUNIT PSEUDOURIDINE SYNTHASE C"/>
    <property type="match status" value="1"/>
</dbReference>
<dbReference type="EMBL" id="CP021425">
    <property type="protein sequence ID" value="ARU56283.1"/>
    <property type="molecule type" value="Genomic_DNA"/>
</dbReference>
<evidence type="ECO:0000256" key="8">
    <source>
        <dbReference type="PROSITE-ProRule" id="PRU00182"/>
    </source>
</evidence>
<dbReference type="InterPro" id="IPR002942">
    <property type="entry name" value="S4_RNA-bd"/>
</dbReference>
<evidence type="ECO:0000256" key="7">
    <source>
        <dbReference type="PIRSR" id="PIRSR606225-1"/>
    </source>
</evidence>
<evidence type="ECO:0000313" key="12">
    <source>
        <dbReference type="Proteomes" id="UP000196027"/>
    </source>
</evidence>
<evidence type="ECO:0000256" key="9">
    <source>
        <dbReference type="RuleBase" id="RU362028"/>
    </source>
</evidence>
<organism evidence="11 12">
    <name type="scientific">Oleiphilus messinensis</name>
    <dbReference type="NCBI Taxonomy" id="141451"/>
    <lineage>
        <taxon>Bacteria</taxon>
        <taxon>Pseudomonadati</taxon>
        <taxon>Pseudomonadota</taxon>
        <taxon>Gammaproteobacteria</taxon>
        <taxon>Oceanospirillales</taxon>
        <taxon>Oleiphilaceae</taxon>
        <taxon>Oleiphilus</taxon>
    </lineage>
</organism>
<evidence type="ECO:0000313" key="11">
    <source>
        <dbReference type="EMBL" id="ARU56283.1"/>
    </source>
</evidence>
<protein>
    <recommendedName>
        <fullName evidence="9">Pseudouridine synthase</fullName>
        <ecNumber evidence="9">5.4.99.-</ecNumber>
    </recommendedName>
</protein>
<keyword evidence="4" id="KW-0698">rRNA processing</keyword>
<dbReference type="InterPro" id="IPR006225">
    <property type="entry name" value="PsdUridine_synth_RluC/D"/>
</dbReference>
<dbReference type="InterPro" id="IPR050188">
    <property type="entry name" value="RluA_PseudoU_synthase"/>
</dbReference>
<dbReference type="InterPro" id="IPR006145">
    <property type="entry name" value="PsdUridine_synth_RsuA/RluA"/>
</dbReference>
<dbReference type="NCBIfam" id="TIGR00005">
    <property type="entry name" value="rluA_subfam"/>
    <property type="match status" value="1"/>
</dbReference>
<dbReference type="InterPro" id="IPR020103">
    <property type="entry name" value="PsdUridine_synth_cat_dom_sf"/>
</dbReference>
<dbReference type="Proteomes" id="UP000196027">
    <property type="component" value="Chromosome"/>
</dbReference>
<comment type="similarity">
    <text evidence="3 9">Belongs to the pseudouridine synthase RluA family.</text>
</comment>
<dbReference type="GO" id="GO:0160141">
    <property type="term" value="F:23S rRNA pseudouridine(955/2504/2580) synthase activity"/>
    <property type="evidence" value="ECO:0007669"/>
    <property type="project" value="UniProtKB-EC"/>
</dbReference>
<dbReference type="CDD" id="cd00165">
    <property type="entry name" value="S4"/>
    <property type="match status" value="1"/>
</dbReference>
<keyword evidence="6 9" id="KW-0413">Isomerase</keyword>
<comment type="catalytic activity">
    <reaction evidence="1">
        <text>uridine(955/2504/2580) in 23S rRNA = pseudouridine(955/2504/2580) in 23S rRNA</text>
        <dbReference type="Rhea" id="RHEA:42528"/>
        <dbReference type="Rhea" id="RHEA-COMP:10099"/>
        <dbReference type="Rhea" id="RHEA-COMP:10100"/>
        <dbReference type="ChEBI" id="CHEBI:65314"/>
        <dbReference type="ChEBI" id="CHEBI:65315"/>
        <dbReference type="EC" id="5.4.99.24"/>
    </reaction>
</comment>
<dbReference type="SMART" id="SM00363">
    <property type="entry name" value="S4"/>
    <property type="match status" value="1"/>
</dbReference>
<dbReference type="SUPFAM" id="SSF55174">
    <property type="entry name" value="Alpha-L RNA-binding motif"/>
    <property type="match status" value="1"/>
</dbReference>
<dbReference type="EC" id="5.4.99.-" evidence="9"/>
<evidence type="ECO:0000259" key="10">
    <source>
        <dbReference type="SMART" id="SM00363"/>
    </source>
</evidence>
<dbReference type="Gene3D" id="3.30.2350.10">
    <property type="entry name" value="Pseudouridine synthase"/>
    <property type="match status" value="1"/>
</dbReference>
<dbReference type="CDD" id="cd02869">
    <property type="entry name" value="PseudoU_synth_RluA_like"/>
    <property type="match status" value="1"/>
</dbReference>
<gene>
    <name evidence="11" type="ORF">OLMES_2216</name>
</gene>
<dbReference type="PANTHER" id="PTHR21600">
    <property type="entry name" value="MITOCHONDRIAL RNA PSEUDOURIDINE SYNTHASE"/>
    <property type="match status" value="1"/>
</dbReference>
<dbReference type="InterPro" id="IPR006224">
    <property type="entry name" value="PsdUridine_synth_RluA-like_CS"/>
</dbReference>
<feature type="domain" description="RNA-binding S4" evidence="10">
    <location>
        <begin position="9"/>
        <end position="68"/>
    </location>
</feature>
<accession>A0A1Y0IA60</accession>
<dbReference type="GO" id="GO:0003723">
    <property type="term" value="F:RNA binding"/>
    <property type="evidence" value="ECO:0007669"/>
    <property type="project" value="UniProtKB-KW"/>
</dbReference>
<evidence type="ECO:0000256" key="1">
    <source>
        <dbReference type="ARBA" id="ARBA00000381"/>
    </source>
</evidence>
<evidence type="ECO:0000256" key="4">
    <source>
        <dbReference type="ARBA" id="ARBA00022552"/>
    </source>
</evidence>
<feature type="active site" evidence="7">
    <location>
        <position position="132"/>
    </location>
</feature>
<dbReference type="GO" id="GO:0000455">
    <property type="term" value="P:enzyme-directed rRNA pseudouridine synthesis"/>
    <property type="evidence" value="ECO:0007669"/>
    <property type="project" value="TreeGrafter"/>
</dbReference>
<keyword evidence="5 8" id="KW-0694">RNA-binding</keyword>
<name>A0A1Y0IA60_9GAMM</name>
<sequence>MATENQDGQRLDNFLLGYLKGVPKTRIYRMIRKGEVRVNRSRCKPEQKLLTGDQVRIPPISVAEKLAPAVPGKPVLDRIKAAIIYESQDLLVLNKPSGLAVHGGSGLSFGVIEALRALFPDIQGLELVHRLDRDTSGCLMVAKNRKMLRWLHEQLRGDGVQKIYHAMVFGRWAASRRIVEAPLRKNELKSGERVVRVNAEGKPSETHYRVLSTNKRYSLVEARPITGRTHQIRVHCTHAGCPILGDDKYVSEKYADDPYTARPPRLMLHAYELRVRMPGKTSLAISAPYDEPFENVVTAQFGSGAHGH</sequence>
<reference evidence="11 12" key="1">
    <citation type="submission" date="2017-05" db="EMBL/GenBank/DDBJ databases">
        <title>Genomic insights into alkan degradation activity of Oleiphilus messinensis.</title>
        <authorList>
            <person name="Kozyavkin S.A."/>
            <person name="Slesarev A.I."/>
            <person name="Golyshin P.N."/>
            <person name="Korzhenkov A."/>
            <person name="Golyshina O.N."/>
            <person name="Toshchakov S.V."/>
        </authorList>
    </citation>
    <scope>NUCLEOTIDE SEQUENCE [LARGE SCALE GENOMIC DNA]</scope>
    <source>
        <strain evidence="11 12">ME102</strain>
    </source>
</reference>
<dbReference type="Gene3D" id="3.10.290.10">
    <property type="entry name" value="RNA-binding S4 domain"/>
    <property type="match status" value="1"/>
</dbReference>
<dbReference type="Pfam" id="PF01479">
    <property type="entry name" value="S4"/>
    <property type="match status" value="1"/>
</dbReference>
<evidence type="ECO:0000256" key="3">
    <source>
        <dbReference type="ARBA" id="ARBA00010876"/>
    </source>
</evidence>
<proteinExistence type="inferred from homology"/>
<dbReference type="PROSITE" id="PS01129">
    <property type="entry name" value="PSI_RLU"/>
    <property type="match status" value="1"/>
</dbReference>
<comment type="function">
    <text evidence="2">Responsible for synthesis of pseudouridine from uracil at positions 955, 2504 and 2580 in 23S ribosomal RNA.</text>
</comment>
<dbReference type="SUPFAM" id="SSF55120">
    <property type="entry name" value="Pseudouridine synthase"/>
    <property type="match status" value="1"/>
</dbReference>
<dbReference type="InterPro" id="IPR036986">
    <property type="entry name" value="S4_RNA-bd_sf"/>
</dbReference>
<dbReference type="PROSITE" id="PS50889">
    <property type="entry name" value="S4"/>
    <property type="match status" value="1"/>
</dbReference>